<proteinExistence type="predicted"/>
<dbReference type="GO" id="GO:0035861">
    <property type="term" value="C:site of double-strand break"/>
    <property type="evidence" value="ECO:0007669"/>
    <property type="project" value="TreeGrafter"/>
</dbReference>
<evidence type="ECO:0000313" key="3">
    <source>
        <dbReference type="Proteomes" id="UP000663844"/>
    </source>
</evidence>
<feature type="non-terminal residue" evidence="2">
    <location>
        <position position="1"/>
    </location>
</feature>
<dbReference type="GO" id="GO:0006303">
    <property type="term" value="P:double-strand break repair via nonhomologous end joining"/>
    <property type="evidence" value="ECO:0007669"/>
    <property type="project" value="TreeGrafter"/>
</dbReference>
<dbReference type="GO" id="GO:0000793">
    <property type="term" value="C:condensed chromosome"/>
    <property type="evidence" value="ECO:0007669"/>
    <property type="project" value="TreeGrafter"/>
</dbReference>
<dbReference type="EMBL" id="CAJNOG010000946">
    <property type="protein sequence ID" value="CAF1386745.1"/>
    <property type="molecule type" value="Genomic_DNA"/>
</dbReference>
<dbReference type="EMBL" id="CAJOAZ010007759">
    <property type="protein sequence ID" value="CAF4169907.1"/>
    <property type="molecule type" value="Genomic_DNA"/>
</dbReference>
<comment type="caution">
    <text evidence="2">The sequence shown here is derived from an EMBL/GenBank/DDBJ whole genome shotgun (WGS) entry which is preliminary data.</text>
</comment>
<evidence type="ECO:0000313" key="1">
    <source>
        <dbReference type="EMBL" id="CAF1386745.1"/>
    </source>
</evidence>
<dbReference type="GO" id="GO:0042800">
    <property type="term" value="F:histone H3K4 methyltransferase activity"/>
    <property type="evidence" value="ECO:0007669"/>
    <property type="project" value="TreeGrafter"/>
</dbReference>
<dbReference type="GO" id="GO:0000729">
    <property type="term" value="P:DNA double-strand break processing"/>
    <property type="evidence" value="ECO:0007669"/>
    <property type="project" value="TreeGrafter"/>
</dbReference>
<dbReference type="GO" id="GO:0046975">
    <property type="term" value="F:histone H3K36 methyltransferase activity"/>
    <property type="evidence" value="ECO:0007669"/>
    <property type="project" value="TreeGrafter"/>
</dbReference>
<protein>
    <submittedName>
        <fullName evidence="2">Uncharacterized protein</fullName>
    </submittedName>
</protein>
<dbReference type="PANTHER" id="PTHR46060">
    <property type="entry name" value="MARINER MOS1 TRANSPOSASE-LIKE PROTEIN"/>
    <property type="match status" value="1"/>
</dbReference>
<dbReference type="PANTHER" id="PTHR46060:SF2">
    <property type="entry name" value="HISTONE-LYSINE N-METHYLTRANSFERASE SETMAR"/>
    <property type="match status" value="1"/>
</dbReference>
<accession>A0A819ZH72</accession>
<reference evidence="2" key="1">
    <citation type="submission" date="2021-02" db="EMBL/GenBank/DDBJ databases">
        <authorList>
            <person name="Nowell W R."/>
        </authorList>
    </citation>
    <scope>NUCLEOTIDE SEQUENCE</scope>
</reference>
<dbReference type="InterPro" id="IPR052709">
    <property type="entry name" value="Transposase-MT_Hybrid"/>
</dbReference>
<dbReference type="GO" id="GO:0044774">
    <property type="term" value="P:mitotic DNA integrity checkpoint signaling"/>
    <property type="evidence" value="ECO:0007669"/>
    <property type="project" value="TreeGrafter"/>
</dbReference>
<dbReference type="Proteomes" id="UP000663844">
    <property type="component" value="Unassembled WGS sequence"/>
</dbReference>
<dbReference type="GO" id="GO:0003690">
    <property type="term" value="F:double-stranded DNA binding"/>
    <property type="evidence" value="ECO:0007669"/>
    <property type="project" value="TreeGrafter"/>
</dbReference>
<dbReference type="GO" id="GO:0003697">
    <property type="term" value="F:single-stranded DNA binding"/>
    <property type="evidence" value="ECO:0007669"/>
    <property type="project" value="TreeGrafter"/>
</dbReference>
<sequence>ALGPDAPSYPMVKIWAKRFRAGREDVSDDVRSSRPISVLTDENIDCARQVIEDDPHSTYEDTVTL</sequence>
<dbReference type="AlphaFoldDB" id="A0A819ZH72"/>
<dbReference type="GO" id="GO:0031297">
    <property type="term" value="P:replication fork processing"/>
    <property type="evidence" value="ECO:0007669"/>
    <property type="project" value="TreeGrafter"/>
</dbReference>
<dbReference type="GO" id="GO:0044547">
    <property type="term" value="F:DNA topoisomerase binding"/>
    <property type="evidence" value="ECO:0007669"/>
    <property type="project" value="TreeGrafter"/>
</dbReference>
<gene>
    <name evidence="1" type="ORF">JYZ213_LOCUS36975</name>
    <name evidence="2" type="ORF">OXD698_LOCUS39104</name>
</gene>
<dbReference type="GO" id="GO:0005634">
    <property type="term" value="C:nucleus"/>
    <property type="evidence" value="ECO:0007669"/>
    <property type="project" value="TreeGrafter"/>
</dbReference>
<name>A0A819ZH72_9BILA</name>
<dbReference type="GO" id="GO:0000014">
    <property type="term" value="F:single-stranded DNA endodeoxyribonuclease activity"/>
    <property type="evidence" value="ECO:0007669"/>
    <property type="project" value="TreeGrafter"/>
</dbReference>
<dbReference type="GO" id="GO:0015074">
    <property type="term" value="P:DNA integration"/>
    <property type="evidence" value="ECO:0007669"/>
    <property type="project" value="TreeGrafter"/>
</dbReference>
<organism evidence="2 3">
    <name type="scientific">Adineta steineri</name>
    <dbReference type="NCBI Taxonomy" id="433720"/>
    <lineage>
        <taxon>Eukaryota</taxon>
        <taxon>Metazoa</taxon>
        <taxon>Spiralia</taxon>
        <taxon>Gnathifera</taxon>
        <taxon>Rotifera</taxon>
        <taxon>Eurotatoria</taxon>
        <taxon>Bdelloidea</taxon>
        <taxon>Adinetida</taxon>
        <taxon>Adinetidae</taxon>
        <taxon>Adineta</taxon>
    </lineage>
</organism>
<evidence type="ECO:0000313" key="2">
    <source>
        <dbReference type="EMBL" id="CAF4169907.1"/>
    </source>
</evidence>
<dbReference type="Proteomes" id="UP000663845">
    <property type="component" value="Unassembled WGS sequence"/>
</dbReference>